<sequence>MFVDFTVLFGTVLFGTVLGFNIFVFGIIIPIYIIYKLCKIIKACRYYHKKRVPVIPAEGEYEEDTVDDWVADRMENPQEYEEQHVPVIPDDRLAELRSPLLDIQN</sequence>
<keyword evidence="1" id="KW-1133">Transmembrane helix</keyword>
<keyword evidence="1" id="KW-0812">Transmembrane</keyword>
<proteinExistence type="predicted"/>
<accession>A0A1X7TPW5</accession>
<evidence type="ECO:0000313" key="2">
    <source>
        <dbReference type="EnsemblMetazoa" id="Aqu2.1.16979_001"/>
    </source>
</evidence>
<reference evidence="2" key="1">
    <citation type="submission" date="2017-05" db="UniProtKB">
        <authorList>
            <consortium name="EnsemblMetazoa"/>
        </authorList>
    </citation>
    <scope>IDENTIFICATION</scope>
</reference>
<name>A0A1X7TPW5_AMPQE</name>
<organism evidence="2">
    <name type="scientific">Amphimedon queenslandica</name>
    <name type="common">Sponge</name>
    <dbReference type="NCBI Taxonomy" id="400682"/>
    <lineage>
        <taxon>Eukaryota</taxon>
        <taxon>Metazoa</taxon>
        <taxon>Porifera</taxon>
        <taxon>Demospongiae</taxon>
        <taxon>Heteroscleromorpha</taxon>
        <taxon>Haplosclerida</taxon>
        <taxon>Niphatidae</taxon>
        <taxon>Amphimedon</taxon>
    </lineage>
</organism>
<dbReference type="EnsemblMetazoa" id="Aqu2.1.16979_001">
    <property type="protein sequence ID" value="Aqu2.1.16979_001"/>
    <property type="gene ID" value="Aqu2.1.16979"/>
</dbReference>
<evidence type="ECO:0000256" key="1">
    <source>
        <dbReference type="SAM" id="Phobius"/>
    </source>
</evidence>
<feature type="transmembrane region" description="Helical" evidence="1">
    <location>
        <begin position="12"/>
        <end position="35"/>
    </location>
</feature>
<keyword evidence="1" id="KW-0472">Membrane</keyword>
<dbReference type="AlphaFoldDB" id="A0A1X7TPW5"/>
<dbReference type="InParanoid" id="A0A1X7TPW5"/>
<protein>
    <submittedName>
        <fullName evidence="2">Uncharacterized protein</fullName>
    </submittedName>
</protein>